<keyword evidence="2" id="KW-0472">Membrane</keyword>
<feature type="transmembrane region" description="Helical" evidence="2">
    <location>
        <begin position="12"/>
        <end position="33"/>
    </location>
</feature>
<evidence type="ECO:0000259" key="3">
    <source>
        <dbReference type="Pfam" id="PF13400"/>
    </source>
</evidence>
<feature type="compositionally biased region" description="Gly residues" evidence="1">
    <location>
        <begin position="164"/>
        <end position="175"/>
    </location>
</feature>
<organism evidence="4 5">
    <name type="scientific">Streptomyces gilvosporeus</name>
    <dbReference type="NCBI Taxonomy" id="553510"/>
    <lineage>
        <taxon>Bacteria</taxon>
        <taxon>Bacillati</taxon>
        <taxon>Actinomycetota</taxon>
        <taxon>Actinomycetes</taxon>
        <taxon>Kitasatosporales</taxon>
        <taxon>Streptomycetaceae</taxon>
        <taxon>Streptomyces</taxon>
    </lineage>
</organism>
<dbReference type="EMBL" id="CP020569">
    <property type="protein sequence ID" value="ARF57176.1"/>
    <property type="molecule type" value="Genomic_DNA"/>
</dbReference>
<dbReference type="KEGG" id="sgv:B1H19_26105"/>
<dbReference type="RefSeq" id="WP_083107186.1">
    <property type="nucleotide sequence ID" value="NZ_CP020569.1"/>
</dbReference>
<evidence type="ECO:0000256" key="1">
    <source>
        <dbReference type="SAM" id="MobiDB-lite"/>
    </source>
</evidence>
<accession>A0A1V0TW22</accession>
<feature type="domain" description="Putative Flp pilus-assembly TadG-like N-terminal" evidence="3">
    <location>
        <begin position="10"/>
        <end position="56"/>
    </location>
</feature>
<keyword evidence="5" id="KW-1185">Reference proteome</keyword>
<sequence>MRHGVRRDAGQAFPLYIVAVAGLLFLAFAFFAVGQAAATRNGAQTAADAAALGAAQSYRDDVHRALRKAIEGADSWDDLLKAMGAPTDTACRSAQWFAGKNDADVTACTPDSWPTSFAVAVTTRGTVGRSIVPGTENTHASAHAQAVVTPRCTVRPGQDDPGNGKPGSGKPGNGKPGKDKPGNGKIDLLCDGEPLTLDPGHLDPFPGPAAFFAVRLAR</sequence>
<dbReference type="AlphaFoldDB" id="A0A1V0TW22"/>
<evidence type="ECO:0000256" key="2">
    <source>
        <dbReference type="SAM" id="Phobius"/>
    </source>
</evidence>
<dbReference type="Proteomes" id="UP000192726">
    <property type="component" value="Chromosome"/>
</dbReference>
<dbReference type="InterPro" id="IPR028087">
    <property type="entry name" value="Tad_N"/>
</dbReference>
<evidence type="ECO:0000313" key="4">
    <source>
        <dbReference type="EMBL" id="ARF57176.1"/>
    </source>
</evidence>
<dbReference type="OrthoDB" id="4337756at2"/>
<protein>
    <recommendedName>
        <fullName evidence="3">Putative Flp pilus-assembly TadG-like N-terminal domain-containing protein</fullName>
    </recommendedName>
</protein>
<keyword evidence="2" id="KW-0812">Transmembrane</keyword>
<gene>
    <name evidence="4" type="ORF">B1H19_26105</name>
</gene>
<reference evidence="4 5" key="1">
    <citation type="submission" date="2017-04" db="EMBL/GenBank/DDBJ databases">
        <title>Complete Genome Sequence of Streptomyces gilvosporeus F607, a Capable Producer of Natamycin.</title>
        <authorList>
            <person name="Zong G."/>
            <person name="Zhong C."/>
            <person name="Fu J."/>
            <person name="Qin R."/>
            <person name="Cao G."/>
        </authorList>
    </citation>
    <scope>NUCLEOTIDE SEQUENCE [LARGE SCALE GENOMIC DNA]</scope>
    <source>
        <strain evidence="4 5">F607</strain>
    </source>
</reference>
<evidence type="ECO:0000313" key="5">
    <source>
        <dbReference type="Proteomes" id="UP000192726"/>
    </source>
</evidence>
<name>A0A1V0TW22_9ACTN</name>
<proteinExistence type="predicted"/>
<feature type="region of interest" description="Disordered" evidence="1">
    <location>
        <begin position="152"/>
        <end position="193"/>
    </location>
</feature>
<dbReference type="STRING" id="553510.B1H19_26105"/>
<dbReference type="Pfam" id="PF13400">
    <property type="entry name" value="Tad"/>
    <property type="match status" value="1"/>
</dbReference>
<keyword evidence="2" id="KW-1133">Transmembrane helix</keyword>